<evidence type="ECO:0000313" key="3">
    <source>
        <dbReference type="EMBL" id="CAI4047164.1"/>
    </source>
</evidence>
<feature type="coiled-coil region" evidence="1">
    <location>
        <begin position="168"/>
        <end position="202"/>
    </location>
</feature>
<evidence type="ECO:0008006" key="5">
    <source>
        <dbReference type="Google" id="ProtNLM"/>
    </source>
</evidence>
<dbReference type="Proteomes" id="UP001162087">
    <property type="component" value="Chromosome 12"/>
</dbReference>
<organism evidence="3 4">
    <name type="scientific">Saccharomyces kudriavzevii (strain ATCC MYA-4449 / AS 2.2408 / CBS 8840 / NBRC 1802 / NCYC 2889)</name>
    <name type="common">Yeast</name>
    <dbReference type="NCBI Taxonomy" id="226230"/>
    <lineage>
        <taxon>Eukaryota</taxon>
        <taxon>Fungi</taxon>
        <taxon>Dikarya</taxon>
        <taxon>Ascomycota</taxon>
        <taxon>Saccharomycotina</taxon>
        <taxon>Saccharomycetes</taxon>
        <taxon>Saccharomycetales</taxon>
        <taxon>Saccharomycetaceae</taxon>
        <taxon>Saccharomyces</taxon>
    </lineage>
</organism>
<dbReference type="EMBL" id="OX365907">
    <property type="protein sequence ID" value="CAI4047164.1"/>
    <property type="molecule type" value="Genomic_DNA"/>
</dbReference>
<evidence type="ECO:0000313" key="4">
    <source>
        <dbReference type="Proteomes" id="UP001162087"/>
    </source>
</evidence>
<dbReference type="RefSeq" id="XP_056084011.1">
    <property type="nucleotide sequence ID" value="XM_056230054.1"/>
</dbReference>
<dbReference type="GeneID" id="80925981"/>
<feature type="region of interest" description="Disordered" evidence="2">
    <location>
        <begin position="384"/>
        <end position="431"/>
    </location>
</feature>
<feature type="coiled-coil region" evidence="1">
    <location>
        <begin position="278"/>
        <end position="305"/>
    </location>
</feature>
<accession>A0AA35J372</accession>
<keyword evidence="4" id="KW-1185">Reference proteome</keyword>
<sequence length="454" mass="51680">MELNQVLEKKEEISQYLSNLVGLHEKALSDVNSASQVTSIRKDIAICLNDLCRINDLLVSHDGLLRREIESLFRDKEDLLDLNEREQLLCKERKSWHIERAVDTAQVDYIIDKNAIISISSHYRTSLNKYIESVGAENTILSYTDDVDPRTEETQNTGSSADQMMYNYKLLQLSHKQARSEIMKLENLLRDFKKDDKFIEEELKKQSGRIRSKISSIDLHLSKIEESKIRLMKRIGFESPLTQEKSLSEKLFNLRLSDTDENHSEREIISRKNFVHMKDLIELKIDNLQDQLTKNKNESSALVAQRDLWLDCQGRVGDLENKLITKLQNSSNSNISPNEMTEMIKSTIQYLNCLLESPDGKLTTTLITNERDVLLKACEELNSENATTTHGNRGATPPKPIDMYETHKDSNASSSLKQPASPPFLVASKSPPKIGISESIIKASKNGSISKKVD</sequence>
<proteinExistence type="predicted"/>
<protein>
    <recommendedName>
        <fullName evidence="5">ATG23-like protein</fullName>
    </recommendedName>
</protein>
<reference evidence="3" key="1">
    <citation type="submission" date="2022-10" db="EMBL/GenBank/DDBJ databases">
        <authorList>
            <person name="Byrne P K."/>
        </authorList>
    </citation>
    <scope>NUCLEOTIDE SEQUENCE</scope>
    <source>
        <strain evidence="3">IFO1802</strain>
    </source>
</reference>
<name>A0AA35J372_SACK1</name>
<evidence type="ECO:0000256" key="2">
    <source>
        <dbReference type="SAM" id="MobiDB-lite"/>
    </source>
</evidence>
<dbReference type="AlphaFoldDB" id="A0AA35J372"/>
<gene>
    <name evidence="3" type="primary">SKDI12G4580</name>
    <name evidence="3" type="ORF">SKDI_12G4580</name>
</gene>
<keyword evidence="1" id="KW-0175">Coiled coil</keyword>
<evidence type="ECO:0000256" key="1">
    <source>
        <dbReference type="SAM" id="Coils"/>
    </source>
</evidence>